<evidence type="ECO:0000256" key="1">
    <source>
        <dbReference type="ARBA" id="ARBA00022723"/>
    </source>
</evidence>
<proteinExistence type="predicted"/>
<dbReference type="Pfam" id="PF03126">
    <property type="entry name" value="Plus-3"/>
    <property type="match status" value="1"/>
</dbReference>
<dbReference type="Pfam" id="PF25980">
    <property type="entry name" value="NERD_plant"/>
    <property type="match status" value="1"/>
</dbReference>
<dbReference type="EMBL" id="JAMYWD010000012">
    <property type="protein sequence ID" value="KAJ4951501.1"/>
    <property type="molecule type" value="Genomic_DNA"/>
</dbReference>
<dbReference type="InterPro" id="IPR003121">
    <property type="entry name" value="SWIB_MDM2_domain"/>
</dbReference>
<dbReference type="InterPro" id="IPR036885">
    <property type="entry name" value="SWIB_MDM2_dom_sf"/>
</dbReference>
<name>A0A9Q0GP69_9MAGN</name>
<dbReference type="CDD" id="cd15568">
    <property type="entry name" value="PHD5_NSD"/>
    <property type="match status" value="1"/>
</dbReference>
<dbReference type="PANTHER" id="PTHR46851">
    <property type="entry name" value="OS01G0884500 PROTEIN"/>
    <property type="match status" value="1"/>
</dbReference>
<accession>A0A9Q0GP69</accession>
<dbReference type="SMART" id="SM00719">
    <property type="entry name" value="Plus3"/>
    <property type="match status" value="1"/>
</dbReference>
<evidence type="ECO:0000313" key="8">
    <source>
        <dbReference type="EMBL" id="KAJ4951501.1"/>
    </source>
</evidence>
<feature type="compositionally biased region" description="Basic and acidic residues" evidence="5">
    <location>
        <begin position="781"/>
        <end position="797"/>
    </location>
</feature>
<evidence type="ECO:0000256" key="5">
    <source>
        <dbReference type="SAM" id="MobiDB-lite"/>
    </source>
</evidence>
<evidence type="ECO:0000259" key="7">
    <source>
        <dbReference type="PROSITE" id="PS51925"/>
    </source>
</evidence>
<evidence type="ECO:0000313" key="9">
    <source>
        <dbReference type="Proteomes" id="UP001141806"/>
    </source>
</evidence>
<keyword evidence="4" id="KW-0175">Coiled coil</keyword>
<keyword evidence="2" id="KW-0863">Zinc-finger</keyword>
<evidence type="ECO:0000256" key="4">
    <source>
        <dbReference type="SAM" id="Coils"/>
    </source>
</evidence>
<dbReference type="AlphaFoldDB" id="A0A9Q0GP69"/>
<dbReference type="InterPro" id="IPR045894">
    <property type="entry name" value="At5g08430-like"/>
</dbReference>
<dbReference type="PROSITE" id="PS51360">
    <property type="entry name" value="PLUS3"/>
    <property type="match status" value="1"/>
</dbReference>
<feature type="coiled-coil region" evidence="4">
    <location>
        <begin position="514"/>
        <end position="550"/>
    </location>
</feature>
<feature type="region of interest" description="Disordered" evidence="5">
    <location>
        <begin position="590"/>
        <end position="609"/>
    </location>
</feature>
<dbReference type="InterPro" id="IPR004343">
    <property type="entry name" value="Plus-3_dom"/>
</dbReference>
<dbReference type="Proteomes" id="UP001141806">
    <property type="component" value="Unassembled WGS sequence"/>
</dbReference>
<feature type="region of interest" description="Disordered" evidence="5">
    <location>
        <begin position="354"/>
        <end position="388"/>
    </location>
</feature>
<dbReference type="InterPro" id="IPR013083">
    <property type="entry name" value="Znf_RING/FYVE/PHD"/>
</dbReference>
<evidence type="ECO:0000259" key="6">
    <source>
        <dbReference type="PROSITE" id="PS51360"/>
    </source>
</evidence>
<keyword evidence="3" id="KW-0862">Zinc</keyword>
<organism evidence="8 9">
    <name type="scientific">Protea cynaroides</name>
    <dbReference type="NCBI Taxonomy" id="273540"/>
    <lineage>
        <taxon>Eukaryota</taxon>
        <taxon>Viridiplantae</taxon>
        <taxon>Streptophyta</taxon>
        <taxon>Embryophyta</taxon>
        <taxon>Tracheophyta</taxon>
        <taxon>Spermatophyta</taxon>
        <taxon>Magnoliopsida</taxon>
        <taxon>Proteales</taxon>
        <taxon>Proteaceae</taxon>
        <taxon>Protea</taxon>
    </lineage>
</organism>
<dbReference type="InterPro" id="IPR011011">
    <property type="entry name" value="Znf_FYVE_PHD"/>
</dbReference>
<dbReference type="GO" id="GO:0003677">
    <property type="term" value="F:DNA binding"/>
    <property type="evidence" value="ECO:0007669"/>
    <property type="project" value="InterPro"/>
</dbReference>
<dbReference type="GO" id="GO:0008270">
    <property type="term" value="F:zinc ion binding"/>
    <property type="evidence" value="ECO:0007669"/>
    <property type="project" value="UniProtKB-KW"/>
</dbReference>
<dbReference type="Gene3D" id="3.90.70.200">
    <property type="entry name" value="Plus-3 domain"/>
    <property type="match status" value="1"/>
</dbReference>
<dbReference type="OrthoDB" id="1870062at2759"/>
<dbReference type="Gene3D" id="1.10.245.10">
    <property type="entry name" value="SWIB/MDM2 domain"/>
    <property type="match status" value="1"/>
</dbReference>
<dbReference type="InterPro" id="IPR001965">
    <property type="entry name" value="Znf_PHD"/>
</dbReference>
<dbReference type="SMART" id="SM00249">
    <property type="entry name" value="PHD"/>
    <property type="match status" value="1"/>
</dbReference>
<dbReference type="PROSITE" id="PS51925">
    <property type="entry name" value="SWIB_MDM2"/>
    <property type="match status" value="1"/>
</dbReference>
<feature type="region of interest" description="Disordered" evidence="5">
    <location>
        <begin position="614"/>
        <end position="647"/>
    </location>
</feature>
<sequence>MTHFLQSDVSVHFRLFPLIEIREAERKISELELVTTGSPSMKKPEVKEEVIAEDYCFVCKDGGLLLVCEYERCCKAYHAECVGKDVTFLETGEFWTCSWHICFICHKNSQFHCFCCPIAVCRRCIKAAEFVIVRGNMGFCNDCLNLALLIEENVDVDSDGGKVDFKDKDTYECLFMGYWEMIKEKACLKLETLHLADVQLKKDKGYLGGSQGCSFLKGEEDVLVLSSEGEHVDSKMVDGEFQCMDEPDRWQFTTKMRRKGKVKSKKKIIGWGSRSLIEFLASNGIDTSKQISLPELNSIITKYIDKNNLMHPVKKKKVLCDLRLRSVFGRKSINQTKIFGLLQSRFYGNQEQPEEDKFKCSLQDKGKDGSSSRKRQRMTSSDRKSHKKVEVLKVPQSCFASITPRNIRLVYLRRSLVEYLLKTPETFKEKVVGSFVRVKCEHHDCLQNSHQLLQVTGIKKVLRTSDVSAEIVLQVSDMKKEIYIQMLSDDDFPEGECDDLHHRVKDGSMKKPTIVELEQKARILHEDITNYRIDKELVRLQNLIDRANEKGWRRDLSEYLERRQVLQTPSERLRLLQEIPIIIAEEVELEASPEDSPSDGKERKDDSPRLILVESENGDGIGDESGSNQNPEKRVVEESDYTKHTKTQFMCKPSRISLKMLSSATTTSAGVGMRSHATSQPNMETGVPLTFPPSCDVFIPGYPGWTIPIYETATEVEIPRPPSVPGIPLPKDIEWVPRQRVEDLMCMVAGLKDMVRRYSHDILVMRNTTDKFRTSQCSNQERGDAEEAVRGSEKEKGVGNNGDGDLDRGE</sequence>
<feature type="compositionally biased region" description="Basic and acidic residues" evidence="5">
    <location>
        <begin position="631"/>
        <end position="643"/>
    </location>
</feature>
<feature type="compositionally biased region" description="Basic and acidic residues" evidence="5">
    <location>
        <begin position="355"/>
        <end position="371"/>
    </location>
</feature>
<dbReference type="InterPro" id="IPR058668">
    <property type="entry name" value="NERD_dom"/>
</dbReference>
<evidence type="ECO:0000256" key="3">
    <source>
        <dbReference type="ARBA" id="ARBA00022833"/>
    </source>
</evidence>
<dbReference type="InterPro" id="IPR019786">
    <property type="entry name" value="Zinc_finger_PHD-type_CS"/>
</dbReference>
<dbReference type="SUPFAM" id="SSF57903">
    <property type="entry name" value="FYVE/PHD zinc finger"/>
    <property type="match status" value="1"/>
</dbReference>
<feature type="compositionally biased region" description="Basic and acidic residues" evidence="5">
    <location>
        <begin position="598"/>
        <end position="608"/>
    </location>
</feature>
<dbReference type="SUPFAM" id="SSF47592">
    <property type="entry name" value="SWIB/MDM2 domain"/>
    <property type="match status" value="1"/>
</dbReference>
<reference evidence="8" key="1">
    <citation type="journal article" date="2023" name="Plant J.">
        <title>The genome of the king protea, Protea cynaroides.</title>
        <authorList>
            <person name="Chang J."/>
            <person name="Duong T.A."/>
            <person name="Schoeman C."/>
            <person name="Ma X."/>
            <person name="Roodt D."/>
            <person name="Barker N."/>
            <person name="Li Z."/>
            <person name="Van de Peer Y."/>
            <person name="Mizrachi E."/>
        </authorList>
    </citation>
    <scope>NUCLEOTIDE SEQUENCE</scope>
    <source>
        <tissue evidence="8">Young leaves</tissue>
    </source>
</reference>
<dbReference type="InterPro" id="IPR036128">
    <property type="entry name" value="Plus3-like_sf"/>
</dbReference>
<dbReference type="PROSITE" id="PS01359">
    <property type="entry name" value="ZF_PHD_1"/>
    <property type="match status" value="1"/>
</dbReference>
<feature type="domain" description="Plus3" evidence="6">
    <location>
        <begin position="401"/>
        <end position="529"/>
    </location>
</feature>
<gene>
    <name evidence="8" type="ORF">NE237_028333</name>
</gene>
<keyword evidence="1" id="KW-0479">Metal-binding</keyword>
<protein>
    <submittedName>
        <fullName evidence="8">Uncharacterized protein</fullName>
    </submittedName>
</protein>
<evidence type="ECO:0000256" key="2">
    <source>
        <dbReference type="ARBA" id="ARBA00022771"/>
    </source>
</evidence>
<feature type="region of interest" description="Disordered" evidence="5">
    <location>
        <begin position="773"/>
        <end position="810"/>
    </location>
</feature>
<dbReference type="CDD" id="cd10567">
    <property type="entry name" value="SWIB-MDM2_like"/>
    <property type="match status" value="1"/>
</dbReference>
<dbReference type="PANTHER" id="PTHR46851:SF11">
    <property type="entry name" value="GYF DOMAIN-CONTAINING PROTEIN"/>
    <property type="match status" value="1"/>
</dbReference>
<keyword evidence="9" id="KW-1185">Reference proteome</keyword>
<dbReference type="Gene3D" id="3.30.40.10">
    <property type="entry name" value="Zinc/RING finger domain, C3HC4 (zinc finger)"/>
    <property type="match status" value="1"/>
</dbReference>
<dbReference type="SUPFAM" id="SSF159042">
    <property type="entry name" value="Plus3-like"/>
    <property type="match status" value="1"/>
</dbReference>
<dbReference type="Pfam" id="PF02201">
    <property type="entry name" value="SWIB"/>
    <property type="match status" value="1"/>
</dbReference>
<feature type="domain" description="DM2" evidence="7">
    <location>
        <begin position="265"/>
        <end position="348"/>
    </location>
</feature>
<comment type="caution">
    <text evidence="8">The sequence shown here is derived from an EMBL/GenBank/DDBJ whole genome shotgun (WGS) entry which is preliminary data.</text>
</comment>